<dbReference type="Proteomes" id="UP000321523">
    <property type="component" value="Unassembled WGS sequence"/>
</dbReference>
<dbReference type="InterPro" id="IPR006356">
    <property type="entry name" value="HAD-SF_hydro_IIA_hyp3"/>
</dbReference>
<evidence type="ECO:0000313" key="2">
    <source>
        <dbReference type="Proteomes" id="UP000321523"/>
    </source>
</evidence>
<sequence>MSDGLFQTTPIVTGISAVANDYDGFVIDTAGVLHDGSALYPGAADALRHLKARGKKICLLTNQARRAASAAKLLDDMGLERDLYDHLLTSGELAHQWLRHRPEEWLRDLGTACLHFGPIRDAELIHGLDMEAVDQPYLAQFVLCTGFNEVEDVLADYEEVFRICISKDLPLLCADPERWRLAGGERLHAAGAMARRYGKLGGDVEYCGLPFADLYERCFDVLKIADRSRILAIGDNLTTDIAGAGGVGIDSVLVTGGIHREEFGTVWGEPPTEERLHCIVAATPKPPCAALAAFVW</sequence>
<dbReference type="InterPro" id="IPR036412">
    <property type="entry name" value="HAD-like_sf"/>
</dbReference>
<comment type="caution">
    <text evidence="1">The sequence shown here is derived from an EMBL/GenBank/DDBJ whole genome shotgun (WGS) entry which is preliminary data.</text>
</comment>
<dbReference type="OrthoDB" id="9791073at2"/>
<name>A0A512DV10_9PROT</name>
<dbReference type="Pfam" id="PF13344">
    <property type="entry name" value="Hydrolase_6"/>
    <property type="match status" value="1"/>
</dbReference>
<gene>
    <name evidence="1" type="ORF">SAE02_44550</name>
</gene>
<dbReference type="EMBL" id="BJYZ01000020">
    <property type="protein sequence ID" value="GEO40307.1"/>
    <property type="molecule type" value="Genomic_DNA"/>
</dbReference>
<dbReference type="PANTHER" id="PTHR19288:SF90">
    <property type="entry name" value="OS08G0542600 PROTEIN"/>
    <property type="match status" value="1"/>
</dbReference>
<dbReference type="InterPro" id="IPR006357">
    <property type="entry name" value="HAD-SF_hydro_IIA"/>
</dbReference>
<dbReference type="Gene3D" id="3.40.50.1000">
    <property type="entry name" value="HAD superfamily/HAD-like"/>
    <property type="match status" value="2"/>
</dbReference>
<dbReference type="AlphaFoldDB" id="A0A512DV10"/>
<reference evidence="1 2" key="1">
    <citation type="submission" date="2019-07" db="EMBL/GenBank/DDBJ databases">
        <title>Whole genome shotgun sequence of Skermanella aerolata NBRC 106429.</title>
        <authorList>
            <person name="Hosoyama A."/>
            <person name="Uohara A."/>
            <person name="Ohji S."/>
            <person name="Ichikawa N."/>
        </authorList>
    </citation>
    <scope>NUCLEOTIDE SEQUENCE [LARGE SCALE GENOMIC DNA]</scope>
    <source>
        <strain evidence="1 2">NBRC 106429</strain>
    </source>
</reference>
<accession>A0A512DV10</accession>
<dbReference type="NCBIfam" id="TIGR01459">
    <property type="entry name" value="HAD-SF-IIA-hyp4"/>
    <property type="match status" value="1"/>
</dbReference>
<dbReference type="GO" id="GO:0016791">
    <property type="term" value="F:phosphatase activity"/>
    <property type="evidence" value="ECO:0007669"/>
    <property type="project" value="TreeGrafter"/>
</dbReference>
<dbReference type="Pfam" id="PF13242">
    <property type="entry name" value="Hydrolase_like"/>
    <property type="match status" value="1"/>
</dbReference>
<dbReference type="GO" id="GO:0005737">
    <property type="term" value="C:cytoplasm"/>
    <property type="evidence" value="ECO:0007669"/>
    <property type="project" value="TreeGrafter"/>
</dbReference>
<dbReference type="SUPFAM" id="SSF56784">
    <property type="entry name" value="HAD-like"/>
    <property type="match status" value="1"/>
</dbReference>
<protein>
    <submittedName>
        <fullName evidence="1">Haloacid dehalogenase</fullName>
    </submittedName>
</protein>
<keyword evidence="2" id="KW-1185">Reference proteome</keyword>
<dbReference type="PANTHER" id="PTHR19288">
    <property type="entry name" value="4-NITROPHENYLPHOSPHATASE-RELATED"/>
    <property type="match status" value="1"/>
</dbReference>
<dbReference type="InterPro" id="IPR023214">
    <property type="entry name" value="HAD_sf"/>
</dbReference>
<evidence type="ECO:0000313" key="1">
    <source>
        <dbReference type="EMBL" id="GEO40307.1"/>
    </source>
</evidence>
<proteinExistence type="predicted"/>
<organism evidence="1 2">
    <name type="scientific">Skermanella aerolata</name>
    <dbReference type="NCBI Taxonomy" id="393310"/>
    <lineage>
        <taxon>Bacteria</taxon>
        <taxon>Pseudomonadati</taxon>
        <taxon>Pseudomonadota</taxon>
        <taxon>Alphaproteobacteria</taxon>
        <taxon>Rhodospirillales</taxon>
        <taxon>Azospirillaceae</taxon>
        <taxon>Skermanella</taxon>
    </lineage>
</organism>
<dbReference type="RefSeq" id="WP_044429480.1">
    <property type="nucleotide sequence ID" value="NZ_BJYZ01000020.1"/>
</dbReference>